<gene>
    <name evidence="1" type="ORF">ECE50_030175</name>
</gene>
<sequence length="196" mass="22759">MLLKHIASRVSITEEERELISEAFVLRRLLPKQYLLQEGDVCRHESFICEGLLRSFYVDEDGMEHTLHFALEDWWIADLKSFIKEEPASRNIIAVEPVILLQITRERREALLQAVPVLERFWRILNESACAAQDDRILQNIRLTGAERYAALVNKYPGLEQRLPLKFIASYLGITPVFLSQIRNNNAGKKKKEVKN</sequence>
<dbReference type="InterPro" id="IPR000595">
    <property type="entry name" value="cNMP-bd_dom"/>
</dbReference>
<evidence type="ECO:0000313" key="2">
    <source>
        <dbReference type="Proteomes" id="UP000281028"/>
    </source>
</evidence>
<dbReference type="AlphaFoldDB" id="A0A3S1JJY3"/>
<dbReference type="Proteomes" id="UP000281028">
    <property type="component" value="Unassembled WGS sequence"/>
</dbReference>
<dbReference type="Pfam" id="PF00027">
    <property type="entry name" value="cNMP_binding"/>
    <property type="match status" value="1"/>
</dbReference>
<proteinExistence type="predicted"/>
<name>A0A3S1JJY3_9BACT</name>
<dbReference type="EMBL" id="RIAR02000001">
    <property type="protein sequence ID" value="NSL91129.1"/>
    <property type="molecule type" value="Genomic_DNA"/>
</dbReference>
<protein>
    <submittedName>
        <fullName evidence="1">Crp/Fnr family transcriptional regulator</fullName>
    </submittedName>
</protein>
<dbReference type="InterPro" id="IPR014710">
    <property type="entry name" value="RmlC-like_jellyroll"/>
</dbReference>
<organism evidence="1 2">
    <name type="scientific">Chitinophaga solisilvae</name>
    <dbReference type="NCBI Taxonomy" id="1233460"/>
    <lineage>
        <taxon>Bacteria</taxon>
        <taxon>Pseudomonadati</taxon>
        <taxon>Bacteroidota</taxon>
        <taxon>Chitinophagia</taxon>
        <taxon>Chitinophagales</taxon>
        <taxon>Chitinophagaceae</taxon>
        <taxon>Chitinophaga</taxon>
    </lineage>
</organism>
<dbReference type="CDD" id="cd00038">
    <property type="entry name" value="CAP_ED"/>
    <property type="match status" value="1"/>
</dbReference>
<reference evidence="1" key="1">
    <citation type="submission" date="2020-05" db="EMBL/GenBank/DDBJ databases">
        <title>Chitinophaga laudate sp. nov., isolated from a tropical peat swamp.</title>
        <authorList>
            <person name="Goh C.B.S."/>
            <person name="Lee M.S."/>
            <person name="Parimannan S."/>
            <person name="Pasbakhsh P."/>
            <person name="Yule C.M."/>
            <person name="Rajandas H."/>
            <person name="Loke S."/>
            <person name="Croft L."/>
            <person name="Tan J.B.L."/>
        </authorList>
    </citation>
    <scope>NUCLEOTIDE SEQUENCE</scope>
    <source>
        <strain evidence="1">Mgbs1</strain>
    </source>
</reference>
<dbReference type="OrthoDB" id="9152304at2"/>
<comment type="caution">
    <text evidence="1">The sequence shown here is derived from an EMBL/GenBank/DDBJ whole genome shotgun (WGS) entry which is preliminary data.</text>
</comment>
<evidence type="ECO:0000313" key="1">
    <source>
        <dbReference type="EMBL" id="NSL91129.1"/>
    </source>
</evidence>
<dbReference type="Gene3D" id="2.60.120.10">
    <property type="entry name" value="Jelly Rolls"/>
    <property type="match status" value="1"/>
</dbReference>
<keyword evidence="2" id="KW-1185">Reference proteome</keyword>
<dbReference type="InterPro" id="IPR018490">
    <property type="entry name" value="cNMP-bd_dom_sf"/>
</dbReference>
<accession>A0A3S1JJY3</accession>
<dbReference type="SUPFAM" id="SSF51206">
    <property type="entry name" value="cAMP-binding domain-like"/>
    <property type="match status" value="1"/>
</dbReference>